<keyword evidence="2" id="KW-1185">Reference proteome</keyword>
<comment type="caution">
    <text evidence="1">The sequence shown here is derived from an EMBL/GenBank/DDBJ whole genome shotgun (WGS) entry which is preliminary data.</text>
</comment>
<reference evidence="1" key="1">
    <citation type="submission" date="2023-10" db="EMBL/GenBank/DDBJ databases">
        <authorList>
            <person name="Rodriguez Cubillos JULIANA M."/>
            <person name="De Vega J."/>
        </authorList>
    </citation>
    <scope>NUCLEOTIDE SEQUENCE</scope>
</reference>
<organism evidence="1 2">
    <name type="scientific">Trifolium pratense</name>
    <name type="common">Red clover</name>
    <dbReference type="NCBI Taxonomy" id="57577"/>
    <lineage>
        <taxon>Eukaryota</taxon>
        <taxon>Viridiplantae</taxon>
        <taxon>Streptophyta</taxon>
        <taxon>Embryophyta</taxon>
        <taxon>Tracheophyta</taxon>
        <taxon>Spermatophyta</taxon>
        <taxon>Magnoliopsida</taxon>
        <taxon>eudicotyledons</taxon>
        <taxon>Gunneridae</taxon>
        <taxon>Pentapetalae</taxon>
        <taxon>rosids</taxon>
        <taxon>fabids</taxon>
        <taxon>Fabales</taxon>
        <taxon>Fabaceae</taxon>
        <taxon>Papilionoideae</taxon>
        <taxon>50 kb inversion clade</taxon>
        <taxon>NPAAA clade</taxon>
        <taxon>Hologalegina</taxon>
        <taxon>IRL clade</taxon>
        <taxon>Trifolieae</taxon>
        <taxon>Trifolium</taxon>
    </lineage>
</organism>
<gene>
    <name evidence="1" type="ORF">MILVUS5_LOCUS39888</name>
</gene>
<name>A0ACB0M9N6_TRIPR</name>
<evidence type="ECO:0000313" key="1">
    <source>
        <dbReference type="EMBL" id="CAJ2677373.1"/>
    </source>
</evidence>
<proteinExistence type="predicted"/>
<evidence type="ECO:0000313" key="2">
    <source>
        <dbReference type="Proteomes" id="UP001177021"/>
    </source>
</evidence>
<accession>A0ACB0M9N6</accession>
<sequence>MMMFQMTKLFVSFFILIFITCLSFALPNDQLNKFSSSDEQVLQLFKLWQIEHGREYGTTKEKEKRLEIFKSNLKYINEMNAKRKSPLQHRLSLNKFADMSPEEFSKTYLQEIEMQISSKSDDRKHEDNDNDTENLPASVDWREEGAVTDVRDQGDCQSHWAFSVTGAIEGLNKIVTGNLINLSAQELVDCDHASNGCAGGYYFNAFGWVINNGGIDTEANYPYIAKNGTCKVNANKVVSIGNLYVLDGTEEAFLDRVSKQPVSVSLDATGLQFYAGGVYGGEYCTKDSRFATLVALIVGYDSVDGEDYWIVKNSWGKDWGEKGYLYIKRNVIKEWPYGVCAINAAGGYPITTVLSSSI</sequence>
<dbReference type="Proteomes" id="UP001177021">
    <property type="component" value="Unassembled WGS sequence"/>
</dbReference>
<dbReference type="EMBL" id="CASHSV030000823">
    <property type="protein sequence ID" value="CAJ2677373.1"/>
    <property type="molecule type" value="Genomic_DNA"/>
</dbReference>
<protein>
    <submittedName>
        <fullName evidence="1">Uncharacterized protein</fullName>
    </submittedName>
</protein>